<evidence type="ECO:0000256" key="3">
    <source>
        <dbReference type="ARBA" id="ARBA00022692"/>
    </source>
</evidence>
<feature type="transmembrane region" description="Helical" evidence="10">
    <location>
        <begin position="182"/>
        <end position="201"/>
    </location>
</feature>
<dbReference type="InterPro" id="IPR038354">
    <property type="entry name" value="VKOR_sf"/>
</dbReference>
<dbReference type="OrthoDB" id="9783799at2"/>
<accession>A0A3G8ZQR0</accession>
<keyword evidence="6" id="KW-0560">Oxidoreductase</keyword>
<reference evidence="12 13" key="2">
    <citation type="submission" date="2018-12" db="EMBL/GenBank/DDBJ databases">
        <title>Nakamurella antarcticus sp. nov., isolated from Antarctica South Shetland Islands soil.</title>
        <authorList>
            <person name="Peng F."/>
        </authorList>
    </citation>
    <scope>NUCLEOTIDE SEQUENCE [LARGE SCALE GENOMIC DNA]</scope>
    <source>
        <strain evidence="12 13">S14-144</strain>
    </source>
</reference>
<feature type="domain" description="Vitamin K epoxide reductase" evidence="11">
    <location>
        <begin position="19"/>
        <end position="160"/>
    </location>
</feature>
<evidence type="ECO:0000256" key="7">
    <source>
        <dbReference type="ARBA" id="ARBA00023136"/>
    </source>
</evidence>
<sequence length="204" mass="22177">MYNDAHNSAATGGTLRVLPKFIGWLLAAGGAVGLVAAFILTWDKLKLLADPNYLPSCTIGANFSCVSVMESPQASLFGFPNSFLGMIGFAIVVTLGVVIITGWKPPRWMWWGLQAGALLAVVLVHWLIVQSLYEIGTLCLYCMVTWTVTIPIFYYVSLISVVNDPARLAAIDDGDRSPGLPRLHWLAPLVWLGVIAAMILLRFA</sequence>
<keyword evidence="13" id="KW-1185">Reference proteome</keyword>
<feature type="transmembrane region" description="Helical" evidence="10">
    <location>
        <begin position="83"/>
        <end position="103"/>
    </location>
</feature>
<evidence type="ECO:0000256" key="8">
    <source>
        <dbReference type="ARBA" id="ARBA00023157"/>
    </source>
</evidence>
<dbReference type="Pfam" id="PF07884">
    <property type="entry name" value="VKOR"/>
    <property type="match status" value="1"/>
</dbReference>
<dbReference type="InterPro" id="IPR012932">
    <property type="entry name" value="VKOR"/>
</dbReference>
<proteinExistence type="inferred from homology"/>
<dbReference type="CDD" id="cd12922">
    <property type="entry name" value="VKOR_5"/>
    <property type="match status" value="1"/>
</dbReference>
<keyword evidence="3 10" id="KW-0812">Transmembrane</keyword>
<dbReference type="GO" id="GO:0048038">
    <property type="term" value="F:quinone binding"/>
    <property type="evidence" value="ECO:0007669"/>
    <property type="project" value="UniProtKB-KW"/>
</dbReference>
<evidence type="ECO:0000259" key="11">
    <source>
        <dbReference type="SMART" id="SM00756"/>
    </source>
</evidence>
<dbReference type="Gene3D" id="1.20.1440.130">
    <property type="entry name" value="VKOR domain"/>
    <property type="match status" value="1"/>
</dbReference>
<dbReference type="EMBL" id="CP034170">
    <property type="protein sequence ID" value="AZI59642.1"/>
    <property type="molecule type" value="Genomic_DNA"/>
</dbReference>
<dbReference type="SMART" id="SM00756">
    <property type="entry name" value="VKc"/>
    <property type="match status" value="1"/>
</dbReference>
<name>A0A3G8ZQR0_9ACTN</name>
<evidence type="ECO:0000256" key="9">
    <source>
        <dbReference type="ARBA" id="ARBA00023284"/>
    </source>
</evidence>
<keyword evidence="4" id="KW-0874">Quinone</keyword>
<keyword evidence="7 10" id="KW-0472">Membrane</keyword>
<evidence type="ECO:0000256" key="2">
    <source>
        <dbReference type="ARBA" id="ARBA00006214"/>
    </source>
</evidence>
<feature type="transmembrane region" description="Helical" evidence="10">
    <location>
        <begin position="109"/>
        <end position="128"/>
    </location>
</feature>
<dbReference type="PANTHER" id="PTHR34573:SF1">
    <property type="entry name" value="VITAMIN K EPOXIDE REDUCTASE DOMAIN-CONTAINING PROTEIN"/>
    <property type="match status" value="1"/>
</dbReference>
<dbReference type="GO" id="GO:0016020">
    <property type="term" value="C:membrane"/>
    <property type="evidence" value="ECO:0007669"/>
    <property type="project" value="UniProtKB-SubCell"/>
</dbReference>
<evidence type="ECO:0000256" key="4">
    <source>
        <dbReference type="ARBA" id="ARBA00022719"/>
    </source>
</evidence>
<evidence type="ECO:0000256" key="6">
    <source>
        <dbReference type="ARBA" id="ARBA00023002"/>
    </source>
</evidence>
<evidence type="ECO:0000256" key="10">
    <source>
        <dbReference type="SAM" id="Phobius"/>
    </source>
</evidence>
<keyword evidence="8" id="KW-1015">Disulfide bond</keyword>
<keyword evidence="5 10" id="KW-1133">Transmembrane helix</keyword>
<organism evidence="12 13">
    <name type="scientific">Nakamurella antarctica</name>
    <dbReference type="NCBI Taxonomy" id="1902245"/>
    <lineage>
        <taxon>Bacteria</taxon>
        <taxon>Bacillati</taxon>
        <taxon>Actinomycetota</taxon>
        <taxon>Actinomycetes</taxon>
        <taxon>Nakamurellales</taxon>
        <taxon>Nakamurellaceae</taxon>
        <taxon>Nakamurella</taxon>
    </lineage>
</organism>
<reference evidence="12 13" key="1">
    <citation type="submission" date="2018-11" db="EMBL/GenBank/DDBJ databases">
        <authorList>
            <person name="Da X."/>
        </authorList>
    </citation>
    <scope>NUCLEOTIDE SEQUENCE [LARGE SCALE GENOMIC DNA]</scope>
    <source>
        <strain evidence="12 13">S14-144</strain>
    </source>
</reference>
<gene>
    <name evidence="12" type="ORF">EH165_14165</name>
</gene>
<dbReference type="PANTHER" id="PTHR34573">
    <property type="entry name" value="VKC DOMAIN-CONTAINING PROTEIN"/>
    <property type="match status" value="1"/>
</dbReference>
<evidence type="ECO:0000313" key="12">
    <source>
        <dbReference type="EMBL" id="AZI59642.1"/>
    </source>
</evidence>
<evidence type="ECO:0000256" key="1">
    <source>
        <dbReference type="ARBA" id="ARBA00004141"/>
    </source>
</evidence>
<dbReference type="KEGG" id="nak:EH165_14165"/>
<keyword evidence="9" id="KW-0676">Redox-active center</keyword>
<feature type="transmembrane region" description="Helical" evidence="10">
    <location>
        <begin position="140"/>
        <end position="162"/>
    </location>
</feature>
<comment type="subcellular location">
    <subcellularLocation>
        <location evidence="1">Membrane</location>
        <topology evidence="1">Multi-pass membrane protein</topology>
    </subcellularLocation>
</comment>
<dbReference type="AlphaFoldDB" id="A0A3G8ZQR0"/>
<comment type="similarity">
    <text evidence="2">Belongs to the VKOR family.</text>
</comment>
<evidence type="ECO:0000256" key="5">
    <source>
        <dbReference type="ARBA" id="ARBA00022989"/>
    </source>
</evidence>
<dbReference type="GO" id="GO:0016491">
    <property type="term" value="F:oxidoreductase activity"/>
    <property type="evidence" value="ECO:0007669"/>
    <property type="project" value="UniProtKB-KW"/>
</dbReference>
<feature type="transmembrane region" description="Helical" evidence="10">
    <location>
        <begin position="21"/>
        <end position="41"/>
    </location>
</feature>
<dbReference type="InterPro" id="IPR041714">
    <property type="entry name" value="VKOR_Actinobacteria"/>
</dbReference>
<evidence type="ECO:0000313" key="13">
    <source>
        <dbReference type="Proteomes" id="UP000268084"/>
    </source>
</evidence>
<protein>
    <submittedName>
        <fullName evidence="12">Vitamin K epoxide reductase family protein</fullName>
    </submittedName>
</protein>
<dbReference type="Proteomes" id="UP000268084">
    <property type="component" value="Chromosome"/>
</dbReference>